<gene>
    <name evidence="2" type="ORF">Poli38472_003783</name>
</gene>
<evidence type="ECO:0000256" key="1">
    <source>
        <dbReference type="SAM" id="Coils"/>
    </source>
</evidence>
<keyword evidence="1" id="KW-0175">Coiled coil</keyword>
<dbReference type="Proteomes" id="UP000794436">
    <property type="component" value="Unassembled WGS sequence"/>
</dbReference>
<sequence>MVTQASEGRTIMMLRELETSLGNEREWHNIQKTVVTAFVKVVSVLSAQASEISALKEQLQRVEAARKKQEEEGKYITSRGLEKRCVALMRKWAEEHAADDLKTREVVKEAVAAERRKIEEYQCRLHEEWTSWMSKMEEGAKEMRQKWSDRSLRRTSDRKEDEFATRFDELESETRRLEDKMDRQFSLWRQEGVKSLIMKPDRAEVVSIIEEKTAEAVNTALQLKVTSLEVIRAELDQSKQQYKECYDAVRSLTESKAAKSDVTQLKTDLRDLLFVIEAMQREQGELREFVQPSNQRPRHQNDTDKAMARVNEALKQIQRSMEHTAKKGVVDDLMEQLTSVRRQLRSEMYQARYVRIQ</sequence>
<organism evidence="2 3">
    <name type="scientific">Pythium oligandrum</name>
    <name type="common">Mycoparasitic fungus</name>
    <dbReference type="NCBI Taxonomy" id="41045"/>
    <lineage>
        <taxon>Eukaryota</taxon>
        <taxon>Sar</taxon>
        <taxon>Stramenopiles</taxon>
        <taxon>Oomycota</taxon>
        <taxon>Peronosporomycetes</taxon>
        <taxon>Pythiales</taxon>
        <taxon>Pythiaceae</taxon>
        <taxon>Pythium</taxon>
    </lineage>
</organism>
<protein>
    <submittedName>
        <fullName evidence="2">Uncharacterized protein</fullName>
    </submittedName>
</protein>
<comment type="caution">
    <text evidence="2">The sequence shown here is derived from an EMBL/GenBank/DDBJ whole genome shotgun (WGS) entry which is preliminary data.</text>
</comment>
<proteinExistence type="predicted"/>
<feature type="coiled-coil region" evidence="1">
    <location>
        <begin position="45"/>
        <end position="72"/>
    </location>
</feature>
<evidence type="ECO:0000313" key="3">
    <source>
        <dbReference type="Proteomes" id="UP000794436"/>
    </source>
</evidence>
<dbReference type="EMBL" id="SPLM01000036">
    <property type="protein sequence ID" value="TMW66018.1"/>
    <property type="molecule type" value="Genomic_DNA"/>
</dbReference>
<reference evidence="2" key="1">
    <citation type="submission" date="2019-03" db="EMBL/GenBank/DDBJ databases">
        <title>Long read genome sequence of the mycoparasitic Pythium oligandrum ATCC 38472 isolated from sugarbeet rhizosphere.</title>
        <authorList>
            <person name="Gaulin E."/>
        </authorList>
    </citation>
    <scope>NUCLEOTIDE SEQUENCE</scope>
    <source>
        <strain evidence="2">ATCC 38472_TT</strain>
    </source>
</reference>
<evidence type="ECO:0000313" key="2">
    <source>
        <dbReference type="EMBL" id="TMW66018.1"/>
    </source>
</evidence>
<dbReference type="AlphaFoldDB" id="A0A8K1CN93"/>
<keyword evidence="3" id="KW-1185">Reference proteome</keyword>
<accession>A0A8K1CN93</accession>
<name>A0A8K1CN93_PYTOL</name>
<dbReference type="OrthoDB" id="65833at2759"/>